<evidence type="ECO:0000313" key="5">
    <source>
        <dbReference type="EMBL" id="NNV55838.1"/>
    </source>
</evidence>
<evidence type="ECO:0000313" key="6">
    <source>
        <dbReference type="Proteomes" id="UP000598971"/>
    </source>
</evidence>
<dbReference type="GO" id="GO:0004065">
    <property type="term" value="F:arylsulfatase activity"/>
    <property type="evidence" value="ECO:0007669"/>
    <property type="project" value="TreeGrafter"/>
</dbReference>
<feature type="signal peptide" evidence="3">
    <location>
        <begin position="1"/>
        <end position="23"/>
    </location>
</feature>
<dbReference type="Gene3D" id="3.40.720.10">
    <property type="entry name" value="Alkaline Phosphatase, subunit A"/>
    <property type="match status" value="1"/>
</dbReference>
<dbReference type="PROSITE" id="PS51257">
    <property type="entry name" value="PROKAR_LIPOPROTEIN"/>
    <property type="match status" value="1"/>
</dbReference>
<name>A0A8J8FFF4_9BACT</name>
<feature type="chain" id="PRO_5035276522" evidence="3">
    <location>
        <begin position="24"/>
        <end position="468"/>
    </location>
</feature>
<evidence type="ECO:0000256" key="1">
    <source>
        <dbReference type="ARBA" id="ARBA00008779"/>
    </source>
</evidence>
<keyword evidence="3" id="KW-0732">Signal</keyword>
<dbReference type="PANTHER" id="PTHR42693:SF53">
    <property type="entry name" value="ENDO-4-O-SULFATASE"/>
    <property type="match status" value="1"/>
</dbReference>
<evidence type="ECO:0000259" key="4">
    <source>
        <dbReference type="Pfam" id="PF00884"/>
    </source>
</evidence>
<evidence type="ECO:0000256" key="3">
    <source>
        <dbReference type="SAM" id="SignalP"/>
    </source>
</evidence>
<gene>
    <name evidence="5" type="ORF">GD597_10240</name>
</gene>
<organism evidence="5 6">
    <name type="scientific">Limnovirga soli</name>
    <dbReference type="NCBI Taxonomy" id="2656915"/>
    <lineage>
        <taxon>Bacteria</taxon>
        <taxon>Pseudomonadati</taxon>
        <taxon>Bacteroidota</taxon>
        <taxon>Chitinophagia</taxon>
        <taxon>Chitinophagales</taxon>
        <taxon>Chitinophagaceae</taxon>
        <taxon>Limnovirga</taxon>
    </lineage>
</organism>
<dbReference type="AlphaFoldDB" id="A0A8J8FFF4"/>
<proteinExistence type="inferred from homology"/>
<dbReference type="EMBL" id="WHPF01000006">
    <property type="protein sequence ID" value="NNV55838.1"/>
    <property type="molecule type" value="Genomic_DNA"/>
</dbReference>
<dbReference type="Proteomes" id="UP000598971">
    <property type="component" value="Unassembled WGS sequence"/>
</dbReference>
<dbReference type="PANTHER" id="PTHR42693">
    <property type="entry name" value="ARYLSULFATASE FAMILY MEMBER"/>
    <property type="match status" value="1"/>
</dbReference>
<dbReference type="InterPro" id="IPR050738">
    <property type="entry name" value="Sulfatase"/>
</dbReference>
<evidence type="ECO:0000256" key="2">
    <source>
        <dbReference type="ARBA" id="ARBA00022801"/>
    </source>
</evidence>
<comment type="caution">
    <text evidence="5">The sequence shown here is derived from an EMBL/GenBank/DDBJ whole genome shotgun (WGS) entry which is preliminary data.</text>
</comment>
<dbReference type="SUPFAM" id="SSF53649">
    <property type="entry name" value="Alkaline phosphatase-like"/>
    <property type="match status" value="1"/>
</dbReference>
<comment type="similarity">
    <text evidence="1">Belongs to the sulfatase family.</text>
</comment>
<dbReference type="RefSeq" id="WP_171607768.1">
    <property type="nucleotide sequence ID" value="NZ_WHPF01000006.1"/>
</dbReference>
<feature type="domain" description="Sulfatase N-terminal" evidence="4">
    <location>
        <begin position="51"/>
        <end position="363"/>
    </location>
</feature>
<reference evidence="5" key="1">
    <citation type="submission" date="2019-10" db="EMBL/GenBank/DDBJ databases">
        <title>Draft genome sequence of Panacibacter sp. KCS-6.</title>
        <authorList>
            <person name="Yim K.J."/>
        </authorList>
    </citation>
    <scope>NUCLEOTIDE SEQUENCE</scope>
    <source>
        <strain evidence="5">KCS-6</strain>
    </source>
</reference>
<keyword evidence="2 5" id="KW-0378">Hydrolase</keyword>
<accession>A0A8J8FFF4</accession>
<sequence>MKSTFYKLTLNAALFLSVLLVFTSCSKSLEKKAVTADASADLSSAKRSSTPNIILIMADDFGYEIPASTGGETYTTPNLDFMVANGMRFSRFSPHPDGPPSRLALFTGKYCFRNWVEFGFLPPTEKSIGNLLHDANYQTCFVGKWQFDGGDTSIRNHGFDKYRVFMPFNPDANNGNDQFTRRYKNPYLYENGQYLSDAFVEGKYSEDLFFDYASAFIDSNRNKPFFLAYSNSLIQKPWSPTPDNPDFASWNPAVDDVARADPKYLGDMVSYIDKTIGKIITKVQQAGLMNNTIIIFTSDNGTNKRLSSQYKGQTVQGGKGSTIEKNLRVPLFVYSPALVAPNVEDTSLVDMTDFLPTFAEIAKVSKPTTWGTLDGVTFYDNMKSAISARKQRTNSYCYWPRDYQREPNISFIWDYTYKLYDSVNGGGFYNIRLDPSELNPIPNNQLTSTEKSIKKSYSKILSDRLNGK</sequence>
<dbReference type="InterPro" id="IPR000917">
    <property type="entry name" value="Sulfatase_N"/>
</dbReference>
<protein>
    <submittedName>
        <fullName evidence="5">Sulfatase-like hydrolase/transferase</fullName>
    </submittedName>
</protein>
<keyword evidence="6" id="KW-1185">Reference proteome</keyword>
<dbReference type="Pfam" id="PF00884">
    <property type="entry name" value="Sulfatase"/>
    <property type="match status" value="1"/>
</dbReference>
<dbReference type="InterPro" id="IPR017850">
    <property type="entry name" value="Alkaline_phosphatase_core_sf"/>
</dbReference>